<protein>
    <recommendedName>
        <fullName evidence="4">TIGR00341 family protein</fullName>
    </recommendedName>
</protein>
<evidence type="ECO:0000313" key="3">
    <source>
        <dbReference type="Proteomes" id="UP000001903"/>
    </source>
</evidence>
<feature type="transmembrane region" description="Helical" evidence="1">
    <location>
        <begin position="317"/>
        <end position="339"/>
    </location>
</feature>
<feature type="transmembrane region" description="Helical" evidence="1">
    <location>
        <begin position="115"/>
        <end position="134"/>
    </location>
</feature>
<dbReference type="eggNOG" id="arCOG02264">
    <property type="taxonomic scope" value="Archaea"/>
</dbReference>
<keyword evidence="1" id="KW-0472">Membrane</keyword>
<dbReference type="Pfam" id="PF04087">
    <property type="entry name" value="DUF389"/>
    <property type="match status" value="1"/>
</dbReference>
<keyword evidence="1" id="KW-0812">Transmembrane</keyword>
<dbReference type="GeneID" id="8743046"/>
<dbReference type="KEGG" id="htu:Htur_2438"/>
<evidence type="ECO:0000313" key="2">
    <source>
        <dbReference type="EMBL" id="ADB61316.1"/>
    </source>
</evidence>
<dbReference type="OrthoDB" id="275581at2157"/>
<feature type="transmembrane region" description="Helical" evidence="1">
    <location>
        <begin position="244"/>
        <end position="266"/>
    </location>
</feature>
<dbReference type="PANTHER" id="PTHR20992:SF9">
    <property type="entry name" value="AT15442P-RELATED"/>
    <property type="match status" value="1"/>
</dbReference>
<dbReference type="Proteomes" id="UP000001903">
    <property type="component" value="Chromosome"/>
</dbReference>
<keyword evidence="3" id="KW-1185">Reference proteome</keyword>
<feature type="transmembrane region" description="Helical" evidence="1">
    <location>
        <begin position="219"/>
        <end position="237"/>
    </location>
</feature>
<dbReference type="PANTHER" id="PTHR20992">
    <property type="entry name" value="AT15442P-RELATED"/>
    <property type="match status" value="1"/>
</dbReference>
<dbReference type="EMBL" id="CP001860">
    <property type="protein sequence ID" value="ADB61316.1"/>
    <property type="molecule type" value="Genomic_DNA"/>
</dbReference>
<reference evidence="2 3" key="1">
    <citation type="journal article" date="2010" name="Stand. Genomic Sci.">
        <title>Complete genome sequence of Haloterrigena turkmenica type strain (4k).</title>
        <authorList>
            <person name="Saunders E."/>
            <person name="Tindall B.J."/>
            <person name="Fahnrich R."/>
            <person name="Lapidus A."/>
            <person name="Copeland A."/>
            <person name="Del Rio T.G."/>
            <person name="Lucas S."/>
            <person name="Chen F."/>
            <person name="Tice H."/>
            <person name="Cheng J.F."/>
            <person name="Han C."/>
            <person name="Detter J.C."/>
            <person name="Bruce D."/>
            <person name="Goodwin L."/>
            <person name="Chain P."/>
            <person name="Pitluck S."/>
            <person name="Pati A."/>
            <person name="Ivanova N."/>
            <person name="Mavromatis K."/>
            <person name="Chen A."/>
            <person name="Palaniappan K."/>
            <person name="Land M."/>
            <person name="Hauser L."/>
            <person name="Chang Y.J."/>
            <person name="Jeffries C.D."/>
            <person name="Brettin T."/>
            <person name="Rohde M."/>
            <person name="Goker M."/>
            <person name="Bristow J."/>
            <person name="Eisen J.A."/>
            <person name="Markowitz V."/>
            <person name="Hugenholtz P."/>
            <person name="Klenk H.P."/>
            <person name="Kyrpides N.C."/>
        </authorList>
    </citation>
    <scope>NUCLEOTIDE SEQUENCE [LARGE SCALE GENOMIC DNA]</scope>
    <source>
        <strain evidence="3">ATCC 51198 / DSM 5511 / JCM 9101 / NCIMB 13204 / VKM B-1734 / 4k</strain>
    </source>
</reference>
<organism evidence="2 3">
    <name type="scientific">Haloterrigena turkmenica (strain ATCC 51198 / DSM 5511 / JCM 9101 / NCIMB 13204 / VKM B-1734 / 4k)</name>
    <name type="common">Halococcus turkmenicus</name>
    <dbReference type="NCBI Taxonomy" id="543526"/>
    <lineage>
        <taxon>Archaea</taxon>
        <taxon>Methanobacteriati</taxon>
        <taxon>Methanobacteriota</taxon>
        <taxon>Stenosarchaea group</taxon>
        <taxon>Halobacteria</taxon>
        <taxon>Halobacteriales</taxon>
        <taxon>Natrialbaceae</taxon>
        <taxon>Haloterrigena</taxon>
    </lineage>
</organism>
<dbReference type="InterPro" id="IPR005240">
    <property type="entry name" value="DUF389"/>
</dbReference>
<gene>
    <name evidence="2" type="ordered locus">Htur_2438</name>
</gene>
<evidence type="ECO:0000256" key="1">
    <source>
        <dbReference type="SAM" id="Phobius"/>
    </source>
</evidence>
<dbReference type="RefSeq" id="WP_012943599.1">
    <property type="nucleotide sequence ID" value="NC_013743.1"/>
</dbReference>
<dbReference type="STRING" id="543526.Htur_2438"/>
<evidence type="ECO:0008006" key="4">
    <source>
        <dbReference type="Google" id="ProtNLM"/>
    </source>
</evidence>
<name>D2RVB5_HALTV</name>
<dbReference type="AlphaFoldDB" id="D2RVB5"/>
<feature type="transmembrane region" description="Helical" evidence="1">
    <location>
        <begin position="272"/>
        <end position="297"/>
    </location>
</feature>
<dbReference type="HOGENOM" id="CLU_050976_1_1_2"/>
<keyword evidence="1" id="KW-1133">Transmembrane helix</keyword>
<proteinExistence type="predicted"/>
<sequence length="431" mass="45061">MRLLQVFVPAETRDAALDVLEDEGLDYVRTNENSDRGNGELVTFPVPTQAVDSVLTSLREAGVEDDFIVVSSIETARTPRIEELEERYVNGQEEDDSIAREEIRTRALNMTPGRVTYYAMTVLSAIVATAGLLLDSPAIVVGSMVIAPQVSAALTGTVGLVLDDRDMIAGGLTSLAMGLVVAIASAFAFAWLVRSGGIVPSTIDITAIVQVQNRISPGLLALVVGVCAGAAGAFGLATAIPVSLVGVMIAVALIPAAAAVGIGLAWGETTVAVGAGALVAVNATSILFAGLAVFWYLGYRPDGWTQGSLRANVPGEWLDTLVIAAVVGMLVFATGGLVIGQYVNHQNAVNDEVRTVLEDDAYDDLELVEVRTEFVGPGTDGEPAVTVVVQRPADVPYPTLVPTLEAGLEDRTERDVAVTVEFVESGSPRAS</sequence>
<accession>D2RVB5</accession>
<feature type="transmembrane region" description="Helical" evidence="1">
    <location>
        <begin position="140"/>
        <end position="162"/>
    </location>
</feature>
<feature type="transmembrane region" description="Helical" evidence="1">
    <location>
        <begin position="174"/>
        <end position="193"/>
    </location>
</feature>